<dbReference type="AlphaFoldDB" id="A0AAQ3LC87"/>
<accession>A0AAQ3LC87</accession>
<keyword evidence="5" id="KW-1185">Reference proteome</keyword>
<dbReference type="KEGG" id="puo:RZN69_19795"/>
<dbReference type="PANTHER" id="PTHR35303">
    <property type="entry name" value="OS02G0197800 PROTEIN"/>
    <property type="match status" value="1"/>
</dbReference>
<dbReference type="InterPro" id="IPR038492">
    <property type="entry name" value="GBBH-like_N_sf"/>
</dbReference>
<protein>
    <submittedName>
        <fullName evidence="4">DUF971 domain-containing protein</fullName>
    </submittedName>
</protein>
<dbReference type="EMBL" id="CP136920">
    <property type="protein sequence ID" value="WOO40873.1"/>
    <property type="molecule type" value="Genomic_DNA"/>
</dbReference>
<evidence type="ECO:0000313" key="4">
    <source>
        <dbReference type="EMBL" id="WOO40873.1"/>
    </source>
</evidence>
<dbReference type="RefSeq" id="WP_317833111.1">
    <property type="nucleotide sequence ID" value="NZ_CP136920.1"/>
</dbReference>
<evidence type="ECO:0000313" key="5">
    <source>
        <dbReference type="Proteomes" id="UP001304300"/>
    </source>
</evidence>
<organism evidence="4 5">
    <name type="scientific">Rubellicoccus peritrichatus</name>
    <dbReference type="NCBI Taxonomy" id="3080537"/>
    <lineage>
        <taxon>Bacteria</taxon>
        <taxon>Pseudomonadati</taxon>
        <taxon>Verrucomicrobiota</taxon>
        <taxon>Opitutia</taxon>
        <taxon>Puniceicoccales</taxon>
        <taxon>Cerasicoccaceae</taxon>
        <taxon>Rubellicoccus</taxon>
    </lineage>
</organism>
<sequence>MQQPPKDIQLIGREIAVIWQDGREDYFDPEFLRAKSPSAENIGEKDIFGNQYGGKGPREFPGVTVEGWDFQGNYAVCFHFSDGHRTGLYAWKYLRDLGETAQK</sequence>
<dbReference type="Gene3D" id="3.30.2020.30">
    <property type="match status" value="1"/>
</dbReference>
<evidence type="ECO:0000256" key="1">
    <source>
        <dbReference type="ARBA" id="ARBA00022723"/>
    </source>
</evidence>
<dbReference type="Proteomes" id="UP001304300">
    <property type="component" value="Chromosome"/>
</dbReference>
<gene>
    <name evidence="4" type="ORF">RZN69_19795</name>
</gene>
<dbReference type="GO" id="GO:0046872">
    <property type="term" value="F:metal ion binding"/>
    <property type="evidence" value="ECO:0007669"/>
    <property type="project" value="UniProtKB-KW"/>
</dbReference>
<evidence type="ECO:0000259" key="3">
    <source>
        <dbReference type="Pfam" id="PF06155"/>
    </source>
</evidence>
<keyword evidence="1" id="KW-0479">Metal-binding</keyword>
<evidence type="ECO:0000256" key="2">
    <source>
        <dbReference type="ARBA" id="ARBA00023004"/>
    </source>
</evidence>
<dbReference type="PANTHER" id="PTHR35303:SF5">
    <property type="entry name" value="OS02G0197800 PROTEIN"/>
    <property type="match status" value="1"/>
</dbReference>
<reference evidence="4 5" key="1">
    <citation type="submission" date="2023-10" db="EMBL/GenBank/DDBJ databases">
        <title>Rubellicoccus peritrichatus gen. nov., sp. nov., isolated from an algae of coral reef tank.</title>
        <authorList>
            <person name="Luo J."/>
        </authorList>
    </citation>
    <scope>NUCLEOTIDE SEQUENCE [LARGE SCALE GENOMIC DNA]</scope>
    <source>
        <strain evidence="4 5">CR14</strain>
    </source>
</reference>
<feature type="domain" description="Gamma-butyrobetaine hydroxylase-like N-terminal" evidence="3">
    <location>
        <begin position="12"/>
        <end position="95"/>
    </location>
</feature>
<dbReference type="Pfam" id="PF06155">
    <property type="entry name" value="GBBH-like_N"/>
    <property type="match status" value="1"/>
</dbReference>
<keyword evidence="2" id="KW-0408">Iron</keyword>
<dbReference type="InterPro" id="IPR010376">
    <property type="entry name" value="GBBH-like_N"/>
</dbReference>
<proteinExistence type="predicted"/>
<name>A0AAQ3LC87_9BACT</name>